<evidence type="ECO:0000313" key="3">
    <source>
        <dbReference type="Proteomes" id="UP001497457"/>
    </source>
</evidence>
<dbReference type="AlphaFoldDB" id="A0ABC9D863"/>
<keyword evidence="1" id="KW-1133">Transmembrane helix</keyword>
<evidence type="ECO:0000256" key="1">
    <source>
        <dbReference type="SAM" id="Phobius"/>
    </source>
</evidence>
<gene>
    <name evidence="2" type="ORF">URODEC1_LOCUS82580</name>
</gene>
<keyword evidence="1" id="KW-0472">Membrane</keyword>
<keyword evidence="3" id="KW-1185">Reference proteome</keyword>
<dbReference type="EMBL" id="OZ075141">
    <property type="protein sequence ID" value="CAL5033191.1"/>
    <property type="molecule type" value="Genomic_DNA"/>
</dbReference>
<feature type="transmembrane region" description="Helical" evidence="1">
    <location>
        <begin position="44"/>
        <end position="65"/>
    </location>
</feature>
<sequence length="102" mass="10926">MANEVQNQRAYGASNHIILSLCLITTCLLNITTQPPATEQGSHIVLWVNLGYLAVGYVLAMASVFSNDTEMKAAVAKLCYLSLAFHDSGDDGRTQLHSSIGA</sequence>
<organism evidence="2 3">
    <name type="scientific">Urochloa decumbens</name>
    <dbReference type="NCBI Taxonomy" id="240449"/>
    <lineage>
        <taxon>Eukaryota</taxon>
        <taxon>Viridiplantae</taxon>
        <taxon>Streptophyta</taxon>
        <taxon>Embryophyta</taxon>
        <taxon>Tracheophyta</taxon>
        <taxon>Spermatophyta</taxon>
        <taxon>Magnoliopsida</taxon>
        <taxon>Liliopsida</taxon>
        <taxon>Poales</taxon>
        <taxon>Poaceae</taxon>
        <taxon>PACMAD clade</taxon>
        <taxon>Panicoideae</taxon>
        <taxon>Panicodae</taxon>
        <taxon>Paniceae</taxon>
        <taxon>Melinidinae</taxon>
        <taxon>Urochloa</taxon>
    </lineage>
</organism>
<proteinExistence type="predicted"/>
<name>A0ABC9D863_9POAL</name>
<feature type="transmembrane region" description="Helical" evidence="1">
    <location>
        <begin position="12"/>
        <end position="32"/>
    </location>
</feature>
<accession>A0ABC9D863</accession>
<protein>
    <submittedName>
        <fullName evidence="2">Uncharacterized protein</fullName>
    </submittedName>
</protein>
<evidence type="ECO:0000313" key="2">
    <source>
        <dbReference type="EMBL" id="CAL5033191.1"/>
    </source>
</evidence>
<reference evidence="2" key="1">
    <citation type="submission" date="2024-10" db="EMBL/GenBank/DDBJ databases">
        <authorList>
            <person name="Ryan C."/>
        </authorList>
    </citation>
    <scope>NUCLEOTIDE SEQUENCE [LARGE SCALE GENOMIC DNA]</scope>
</reference>
<dbReference type="Proteomes" id="UP001497457">
    <property type="component" value="Chromosome 31b"/>
</dbReference>
<keyword evidence="1" id="KW-0812">Transmembrane</keyword>